<name>A0ABV9QM77_9FIRM</name>
<dbReference type="RefSeq" id="WP_379788996.1">
    <property type="nucleotide sequence ID" value="NZ_JBHSHL010000050.1"/>
</dbReference>
<organism evidence="2 3">
    <name type="scientific">Filifactor villosus</name>
    <dbReference type="NCBI Taxonomy" id="29374"/>
    <lineage>
        <taxon>Bacteria</taxon>
        <taxon>Bacillati</taxon>
        <taxon>Bacillota</taxon>
        <taxon>Clostridia</taxon>
        <taxon>Peptostreptococcales</taxon>
        <taxon>Filifactoraceae</taxon>
        <taxon>Filifactor</taxon>
    </lineage>
</organism>
<dbReference type="Proteomes" id="UP001595916">
    <property type="component" value="Unassembled WGS sequence"/>
</dbReference>
<sequence length="236" mass="25621">MKKWMKQLSFLMVCTLILSACGGGKPTPYDGKWIAVAAEAIGVHMNGEEAFGGELSFEIKGTGKMKFHAAGEESLVSWTEKDGKIVIDLSGQEMVGTPGENIITFDNAMGQGLKVIFAKEGTDAMNPENYLPEASKAMIGSWKTESVKDVMGRELSEVEGFKNINEALLMDFKGDGSVDVTFLGESLGTLPWSIAVGIGTIDTDKYTILFEEPVDGKVKLSISNNDMYYDFICAKQ</sequence>
<gene>
    <name evidence="2" type="ORF">ACFO4R_10120</name>
</gene>
<proteinExistence type="predicted"/>
<dbReference type="PROSITE" id="PS51257">
    <property type="entry name" value="PROKAR_LIPOPROTEIN"/>
    <property type="match status" value="1"/>
</dbReference>
<evidence type="ECO:0008006" key="4">
    <source>
        <dbReference type="Google" id="ProtNLM"/>
    </source>
</evidence>
<feature type="signal peptide" evidence="1">
    <location>
        <begin position="1"/>
        <end position="20"/>
    </location>
</feature>
<feature type="chain" id="PRO_5047460912" description="Lipoprotein" evidence="1">
    <location>
        <begin position="21"/>
        <end position="236"/>
    </location>
</feature>
<protein>
    <recommendedName>
        <fullName evidence="4">Lipoprotein</fullName>
    </recommendedName>
</protein>
<evidence type="ECO:0000256" key="1">
    <source>
        <dbReference type="SAM" id="SignalP"/>
    </source>
</evidence>
<reference evidence="3" key="1">
    <citation type="journal article" date="2019" name="Int. J. Syst. Evol. Microbiol.">
        <title>The Global Catalogue of Microorganisms (GCM) 10K type strain sequencing project: providing services to taxonomists for standard genome sequencing and annotation.</title>
        <authorList>
            <consortium name="The Broad Institute Genomics Platform"/>
            <consortium name="The Broad Institute Genome Sequencing Center for Infectious Disease"/>
            <person name="Wu L."/>
            <person name="Ma J."/>
        </authorList>
    </citation>
    <scope>NUCLEOTIDE SEQUENCE [LARGE SCALE GENOMIC DNA]</scope>
    <source>
        <strain evidence="3">CCUG 46385</strain>
    </source>
</reference>
<accession>A0ABV9QM77</accession>
<keyword evidence="1" id="KW-0732">Signal</keyword>
<dbReference type="EMBL" id="JBHSHL010000050">
    <property type="protein sequence ID" value="MFC4805435.1"/>
    <property type="molecule type" value="Genomic_DNA"/>
</dbReference>
<evidence type="ECO:0000313" key="2">
    <source>
        <dbReference type="EMBL" id="MFC4805435.1"/>
    </source>
</evidence>
<comment type="caution">
    <text evidence="2">The sequence shown here is derived from an EMBL/GenBank/DDBJ whole genome shotgun (WGS) entry which is preliminary data.</text>
</comment>
<evidence type="ECO:0000313" key="3">
    <source>
        <dbReference type="Proteomes" id="UP001595916"/>
    </source>
</evidence>
<keyword evidence="3" id="KW-1185">Reference proteome</keyword>